<protein>
    <submittedName>
        <fullName evidence="1">Uncharacterized protein</fullName>
    </submittedName>
</protein>
<proteinExistence type="predicted"/>
<accession>A0A0B2US26</accession>
<dbReference type="Proteomes" id="UP000031036">
    <property type="component" value="Unassembled WGS sequence"/>
</dbReference>
<reference evidence="1 2" key="1">
    <citation type="submission" date="2014-11" db="EMBL/GenBank/DDBJ databases">
        <title>Genetic blueprint of the zoonotic pathogen Toxocara canis.</title>
        <authorList>
            <person name="Zhu X.-Q."/>
            <person name="Korhonen P.K."/>
            <person name="Cai H."/>
            <person name="Young N.D."/>
            <person name="Nejsum P."/>
            <person name="von Samson-Himmelstjerna G."/>
            <person name="Boag P.R."/>
            <person name="Tan P."/>
            <person name="Li Q."/>
            <person name="Min J."/>
            <person name="Yang Y."/>
            <person name="Wang X."/>
            <person name="Fang X."/>
            <person name="Hall R.S."/>
            <person name="Hofmann A."/>
            <person name="Sternberg P.W."/>
            <person name="Jex A.R."/>
            <person name="Gasser R.B."/>
        </authorList>
    </citation>
    <scope>NUCLEOTIDE SEQUENCE [LARGE SCALE GENOMIC DNA]</scope>
    <source>
        <strain evidence="1">PN_DK_2014</strain>
    </source>
</reference>
<name>A0A0B2US26_TOXCA</name>
<gene>
    <name evidence="1" type="ORF">Tcan_03950</name>
</gene>
<evidence type="ECO:0000313" key="1">
    <source>
        <dbReference type="EMBL" id="KHN72203.1"/>
    </source>
</evidence>
<organism evidence="1 2">
    <name type="scientific">Toxocara canis</name>
    <name type="common">Canine roundworm</name>
    <dbReference type="NCBI Taxonomy" id="6265"/>
    <lineage>
        <taxon>Eukaryota</taxon>
        <taxon>Metazoa</taxon>
        <taxon>Ecdysozoa</taxon>
        <taxon>Nematoda</taxon>
        <taxon>Chromadorea</taxon>
        <taxon>Rhabditida</taxon>
        <taxon>Spirurina</taxon>
        <taxon>Ascaridomorpha</taxon>
        <taxon>Ascaridoidea</taxon>
        <taxon>Toxocaridae</taxon>
        <taxon>Toxocara</taxon>
    </lineage>
</organism>
<dbReference type="EMBL" id="JPKZ01003284">
    <property type="protein sequence ID" value="KHN72203.1"/>
    <property type="molecule type" value="Genomic_DNA"/>
</dbReference>
<evidence type="ECO:0000313" key="2">
    <source>
        <dbReference type="Proteomes" id="UP000031036"/>
    </source>
</evidence>
<dbReference type="AlphaFoldDB" id="A0A0B2US26"/>
<comment type="caution">
    <text evidence="1">The sequence shown here is derived from an EMBL/GenBank/DDBJ whole genome shotgun (WGS) entry which is preliminary data.</text>
</comment>
<sequence length="88" mass="9858">MRVLYASVCALGKRTFSTFVQASRPDDILPLPSSCIISKPAGLMGKSPKSAFFYPTEDNSDRCPNDIYRVNNYDFGRSRPTLHQLLVD</sequence>
<keyword evidence="2" id="KW-1185">Reference proteome</keyword>